<evidence type="ECO:0000313" key="2">
    <source>
        <dbReference type="EMBL" id="MBD2198471.1"/>
    </source>
</evidence>
<dbReference type="Proteomes" id="UP000658514">
    <property type="component" value="Unassembled WGS sequence"/>
</dbReference>
<name>A0ABR8AEL4_9CYAN</name>
<gene>
    <name evidence="2" type="ORF">H6G24_23790</name>
</gene>
<accession>A0ABR8AEL4</accession>
<dbReference type="RefSeq" id="WP_096646422.1">
    <property type="nucleotide sequence ID" value="NZ_CAWPNO010000075.1"/>
</dbReference>
<keyword evidence="1" id="KW-0732">Signal</keyword>
<evidence type="ECO:0000256" key="1">
    <source>
        <dbReference type="SAM" id="SignalP"/>
    </source>
</evidence>
<dbReference type="EMBL" id="JACJQH010000041">
    <property type="protein sequence ID" value="MBD2198471.1"/>
    <property type="molecule type" value="Genomic_DNA"/>
</dbReference>
<feature type="signal peptide" evidence="1">
    <location>
        <begin position="1"/>
        <end position="23"/>
    </location>
</feature>
<comment type="caution">
    <text evidence="2">The sequence shown here is derived from an EMBL/GenBank/DDBJ whole genome shotgun (WGS) entry which is preliminary data.</text>
</comment>
<proteinExistence type="predicted"/>
<sequence>MKSTALALAAIVGALTISQSAYANQKKVPTTAKTQDSQAAVLATKPVTFLGRWGYSLNEENNVSPNANSITLEQSRECGKLNPFDIIKNPNILFTPCEQPTKKTTAQLSEPIEYLKVPPLDSGIKVTVSNF</sequence>
<protein>
    <submittedName>
        <fullName evidence="2">Uncharacterized protein</fullName>
    </submittedName>
</protein>
<reference evidence="2 3" key="1">
    <citation type="journal article" date="2020" name="ISME J.">
        <title>Comparative genomics reveals insights into cyanobacterial evolution and habitat adaptation.</title>
        <authorList>
            <person name="Chen M.Y."/>
            <person name="Teng W.K."/>
            <person name="Zhao L."/>
            <person name="Hu C.X."/>
            <person name="Zhou Y.K."/>
            <person name="Han B.P."/>
            <person name="Song L.R."/>
            <person name="Shu W.S."/>
        </authorList>
    </citation>
    <scope>NUCLEOTIDE SEQUENCE [LARGE SCALE GENOMIC DNA]</scope>
    <source>
        <strain evidence="2 3">FACHB-288</strain>
    </source>
</reference>
<organism evidence="2 3">
    <name type="scientific">Calothrix parietina FACHB-288</name>
    <dbReference type="NCBI Taxonomy" id="2692896"/>
    <lineage>
        <taxon>Bacteria</taxon>
        <taxon>Bacillati</taxon>
        <taxon>Cyanobacteriota</taxon>
        <taxon>Cyanophyceae</taxon>
        <taxon>Nostocales</taxon>
        <taxon>Calotrichaceae</taxon>
        <taxon>Calothrix</taxon>
    </lineage>
</organism>
<keyword evidence="3" id="KW-1185">Reference proteome</keyword>
<evidence type="ECO:0000313" key="3">
    <source>
        <dbReference type="Proteomes" id="UP000658514"/>
    </source>
</evidence>
<feature type="chain" id="PRO_5045086827" evidence="1">
    <location>
        <begin position="24"/>
        <end position="131"/>
    </location>
</feature>